<dbReference type="GO" id="GO:0004497">
    <property type="term" value="F:monooxygenase activity"/>
    <property type="evidence" value="ECO:0007669"/>
    <property type="project" value="UniProtKB-KW"/>
</dbReference>
<organism evidence="3 4">
    <name type="scientific">Patulibacter brassicae</name>
    <dbReference type="NCBI Taxonomy" id="1705717"/>
    <lineage>
        <taxon>Bacteria</taxon>
        <taxon>Bacillati</taxon>
        <taxon>Actinomycetota</taxon>
        <taxon>Thermoleophilia</taxon>
        <taxon>Solirubrobacterales</taxon>
        <taxon>Patulibacteraceae</taxon>
        <taxon>Patulibacter</taxon>
    </lineage>
</organism>
<dbReference type="PRINTS" id="PR00420">
    <property type="entry name" value="RNGMNOXGNASE"/>
</dbReference>
<evidence type="ECO:0000313" key="3">
    <source>
        <dbReference type="EMBL" id="MDX8153796.1"/>
    </source>
</evidence>
<reference evidence="3 4" key="1">
    <citation type="submission" date="2023-11" db="EMBL/GenBank/DDBJ databases">
        <authorList>
            <person name="Xu M."/>
            <person name="Jiang T."/>
        </authorList>
    </citation>
    <scope>NUCLEOTIDE SEQUENCE [LARGE SCALE GENOMIC DNA]</scope>
    <source>
        <strain evidence="3 4">SD</strain>
    </source>
</reference>
<comment type="caution">
    <text evidence="3">The sequence shown here is derived from an EMBL/GenBank/DDBJ whole genome shotgun (WGS) entry which is preliminary data.</text>
</comment>
<evidence type="ECO:0000259" key="2">
    <source>
        <dbReference type="Pfam" id="PF01494"/>
    </source>
</evidence>
<dbReference type="Pfam" id="PF01494">
    <property type="entry name" value="FAD_binding_3"/>
    <property type="match status" value="1"/>
</dbReference>
<dbReference type="InterPro" id="IPR036188">
    <property type="entry name" value="FAD/NAD-bd_sf"/>
</dbReference>
<protein>
    <submittedName>
        <fullName evidence="3">FAD-dependent monooxygenase</fullName>
    </submittedName>
</protein>
<feature type="region of interest" description="Disordered" evidence="1">
    <location>
        <begin position="455"/>
        <end position="540"/>
    </location>
</feature>
<feature type="domain" description="FAD-binding" evidence="2">
    <location>
        <begin position="17"/>
        <end position="352"/>
    </location>
</feature>
<dbReference type="Gene3D" id="3.50.50.60">
    <property type="entry name" value="FAD/NAD(P)-binding domain"/>
    <property type="match status" value="1"/>
</dbReference>
<keyword evidence="4" id="KW-1185">Reference proteome</keyword>
<gene>
    <name evidence="3" type="ORF">SK069_19520</name>
</gene>
<dbReference type="RefSeq" id="WP_319955945.1">
    <property type="nucleotide sequence ID" value="NZ_JAXAVX010000021.1"/>
</dbReference>
<accession>A0ABU4VS76</accession>
<feature type="compositionally biased region" description="Low complexity" evidence="1">
    <location>
        <begin position="490"/>
        <end position="505"/>
    </location>
</feature>
<feature type="compositionally biased region" description="Basic and acidic residues" evidence="1">
    <location>
        <begin position="455"/>
        <end position="489"/>
    </location>
</feature>
<evidence type="ECO:0000313" key="4">
    <source>
        <dbReference type="Proteomes" id="UP001277761"/>
    </source>
</evidence>
<name>A0ABU4VS76_9ACTN</name>
<evidence type="ECO:0000256" key="1">
    <source>
        <dbReference type="SAM" id="MobiDB-lite"/>
    </source>
</evidence>
<dbReference type="PANTHER" id="PTHR42685">
    <property type="entry name" value="GERANYLGERANYL DIPHOSPHATE REDUCTASE"/>
    <property type="match status" value="1"/>
</dbReference>
<dbReference type="Proteomes" id="UP001277761">
    <property type="component" value="Unassembled WGS sequence"/>
</dbReference>
<dbReference type="PANTHER" id="PTHR42685:SF22">
    <property type="entry name" value="CONDITIONED MEDIUM FACTOR RECEPTOR 1"/>
    <property type="match status" value="1"/>
</dbReference>
<proteinExistence type="predicted"/>
<dbReference type="SUPFAM" id="SSF51905">
    <property type="entry name" value="FAD/NAD(P)-binding domain"/>
    <property type="match status" value="1"/>
</dbReference>
<dbReference type="InterPro" id="IPR002938">
    <property type="entry name" value="FAD-bd"/>
</dbReference>
<dbReference type="InterPro" id="IPR050407">
    <property type="entry name" value="Geranylgeranyl_reductase"/>
</dbReference>
<keyword evidence="3" id="KW-0560">Oxidoreductase</keyword>
<sequence length="540" mass="58538">MSRTEPAPSTAPRPRERVDVVVVGARCAGSAAAIALARAGRSVIAIDRAHFPSDTLSTHANFPSAVAEVQRLGALERLQAACDPPRVRLARVVADGVWCTNRWEAVDGIDYAQSVPRDVFDEVLVQTAREAGADVRERTTLLGLRWHEGRVAGVRVRDAEGEHEIDCDLVIGADGRRSAVAAAVGADRPYRGSLPERGCVYRYLDDPLVGTEWRETMVQFRQAASHVFVFPCPDDRMLVLFMGTREDVSAFRADPEGMWERRLAENPAAAERCAGATNPSKMRSTTDTSAYFRRSSGPGWALCGDAGHFKDPAIGQGIRDALRFGRLLGEGVAPVLGDPRATDAAAAAVERRRDRECRSTYHWGNKESRIGLPSPLFKEALRAFDGLDGEPWLARLFDRGGALGKAGAPHRILSPAVGARLALRAALRRGTDRRALVQEVLEELRVDLDTRREERADRFRDERSRASERPLAEWPERPPHQRWSPERGRAAPAPGAMAEAAAAARRSAEPTGDGRAPAPSPPGVGADHAPAGAPSTTTVA</sequence>
<dbReference type="EMBL" id="JAXAVX010000021">
    <property type="protein sequence ID" value="MDX8153796.1"/>
    <property type="molecule type" value="Genomic_DNA"/>
</dbReference>
<keyword evidence="3" id="KW-0503">Monooxygenase</keyword>